<evidence type="ECO:0000256" key="6">
    <source>
        <dbReference type="ARBA" id="ARBA00023136"/>
    </source>
</evidence>
<feature type="transmembrane region" description="Helical" evidence="7">
    <location>
        <begin position="208"/>
        <end position="229"/>
    </location>
</feature>
<dbReference type="InterPro" id="IPR002656">
    <property type="entry name" value="Acyl_transf_3_dom"/>
</dbReference>
<evidence type="ECO:0000256" key="3">
    <source>
        <dbReference type="ARBA" id="ARBA00022475"/>
    </source>
</evidence>
<feature type="domain" description="Acyltransferase 3" evidence="8">
    <location>
        <begin position="9"/>
        <end position="365"/>
    </location>
</feature>
<evidence type="ECO:0000313" key="10">
    <source>
        <dbReference type="Proteomes" id="UP001597403"/>
    </source>
</evidence>
<organism evidence="9 10">
    <name type="scientific">Paenibacillus nicotianae</name>
    <dbReference type="NCBI Taxonomy" id="1526551"/>
    <lineage>
        <taxon>Bacteria</taxon>
        <taxon>Bacillati</taxon>
        <taxon>Bacillota</taxon>
        <taxon>Bacilli</taxon>
        <taxon>Bacillales</taxon>
        <taxon>Paenibacillaceae</taxon>
        <taxon>Paenibacillus</taxon>
    </lineage>
</organism>
<feature type="transmembrane region" description="Helical" evidence="7">
    <location>
        <begin position="88"/>
        <end position="105"/>
    </location>
</feature>
<evidence type="ECO:0000256" key="7">
    <source>
        <dbReference type="SAM" id="Phobius"/>
    </source>
</evidence>
<evidence type="ECO:0000256" key="1">
    <source>
        <dbReference type="ARBA" id="ARBA00004651"/>
    </source>
</evidence>
<comment type="subcellular location">
    <subcellularLocation>
        <location evidence="1">Cell membrane</location>
        <topology evidence="1">Multi-pass membrane protein</topology>
    </subcellularLocation>
</comment>
<evidence type="ECO:0000256" key="4">
    <source>
        <dbReference type="ARBA" id="ARBA00022692"/>
    </source>
</evidence>
<feature type="transmembrane region" description="Helical" evidence="7">
    <location>
        <begin position="44"/>
        <end position="68"/>
    </location>
</feature>
<dbReference type="PANTHER" id="PTHR40074">
    <property type="entry name" value="O-ACETYLTRANSFERASE WECH"/>
    <property type="match status" value="1"/>
</dbReference>
<feature type="transmembrane region" description="Helical" evidence="7">
    <location>
        <begin position="125"/>
        <end position="142"/>
    </location>
</feature>
<dbReference type="Pfam" id="PF01757">
    <property type="entry name" value="Acyl_transf_3"/>
    <property type="match status" value="1"/>
</dbReference>
<keyword evidence="6 7" id="KW-0472">Membrane</keyword>
<dbReference type="Proteomes" id="UP001597403">
    <property type="component" value="Unassembled WGS sequence"/>
</dbReference>
<keyword evidence="3" id="KW-1003">Cell membrane</keyword>
<gene>
    <name evidence="9" type="ORF">ACFSGI_12430</name>
</gene>
<sequence length="387" mass="44495">MTKKPRLREIEILRGMAFAAVVLQHSIAHFSVVPELKMEDGARLTLLLLAAKFAVPAFIFITGLVLFYNYEGKINYVSFVRKRFKDIIVPYLLWSVIYSFMVGIYNHPLWESITTMIRFWLTGKSSYHLWYIVMIIPMYLLFPPLRIAVRKIVTWVNGQRKRAWLLMIGLIAGYELILFARPLITDTATSLHIPVISAYFTTYADRNVIYYLFYFLLGALAGLHINVFLDILKRVKFPVIVICGLFAVYYTGLVLGHFPPEAPFGRRFIALTLLQPAMGLFLIAFLALIYMVALSIQSTGGTVHRQLWITLSRYSYGGYLAHALMLRVSYIIEESLLAGMNITIRMLLVWIFTLVLSVLVTYVISYIPYGHWLTGMSLRKKREVKTS</sequence>
<dbReference type="EMBL" id="JBHUGF010000010">
    <property type="protein sequence ID" value="MFD1990770.1"/>
    <property type="molecule type" value="Genomic_DNA"/>
</dbReference>
<keyword evidence="10" id="KW-1185">Reference proteome</keyword>
<feature type="transmembrane region" description="Helical" evidence="7">
    <location>
        <begin position="12"/>
        <end position="32"/>
    </location>
</feature>
<comment type="caution">
    <text evidence="9">The sequence shown here is derived from an EMBL/GenBank/DDBJ whole genome shotgun (WGS) entry which is preliminary data.</text>
</comment>
<feature type="transmembrane region" description="Helical" evidence="7">
    <location>
        <begin position="268"/>
        <end position="293"/>
    </location>
</feature>
<feature type="transmembrane region" description="Helical" evidence="7">
    <location>
        <begin position="344"/>
        <end position="369"/>
    </location>
</feature>
<accession>A0ABW4UV08</accession>
<dbReference type="PANTHER" id="PTHR40074:SF2">
    <property type="entry name" value="O-ACETYLTRANSFERASE WECH"/>
    <property type="match status" value="1"/>
</dbReference>
<evidence type="ECO:0000256" key="5">
    <source>
        <dbReference type="ARBA" id="ARBA00022989"/>
    </source>
</evidence>
<keyword evidence="4 7" id="KW-0812">Transmembrane</keyword>
<proteinExistence type="inferred from homology"/>
<comment type="similarity">
    <text evidence="2">Belongs to the acyltransferase 3 family.</text>
</comment>
<evidence type="ECO:0000256" key="2">
    <source>
        <dbReference type="ARBA" id="ARBA00007400"/>
    </source>
</evidence>
<feature type="transmembrane region" description="Helical" evidence="7">
    <location>
        <begin position="236"/>
        <end position="256"/>
    </location>
</feature>
<keyword evidence="9" id="KW-0012">Acyltransferase</keyword>
<keyword evidence="5 7" id="KW-1133">Transmembrane helix</keyword>
<keyword evidence="9" id="KW-0808">Transferase</keyword>
<reference evidence="10" key="1">
    <citation type="journal article" date="2019" name="Int. J. Syst. Evol. Microbiol.">
        <title>The Global Catalogue of Microorganisms (GCM) 10K type strain sequencing project: providing services to taxonomists for standard genome sequencing and annotation.</title>
        <authorList>
            <consortium name="The Broad Institute Genomics Platform"/>
            <consortium name="The Broad Institute Genome Sequencing Center for Infectious Disease"/>
            <person name="Wu L."/>
            <person name="Ma J."/>
        </authorList>
    </citation>
    <scope>NUCLEOTIDE SEQUENCE [LARGE SCALE GENOMIC DNA]</scope>
    <source>
        <strain evidence="10">CGMCC 1.15067</strain>
    </source>
</reference>
<dbReference type="RefSeq" id="WP_204824446.1">
    <property type="nucleotide sequence ID" value="NZ_JBHUGF010000010.1"/>
</dbReference>
<protein>
    <submittedName>
        <fullName evidence="9">Acyltransferase</fullName>
    </submittedName>
</protein>
<evidence type="ECO:0000313" key="9">
    <source>
        <dbReference type="EMBL" id="MFD1990770.1"/>
    </source>
</evidence>
<name>A0ABW4UV08_9BACL</name>
<evidence type="ECO:0000259" key="8">
    <source>
        <dbReference type="Pfam" id="PF01757"/>
    </source>
</evidence>
<feature type="transmembrane region" description="Helical" evidence="7">
    <location>
        <begin position="163"/>
        <end position="184"/>
    </location>
</feature>
<feature type="transmembrane region" description="Helical" evidence="7">
    <location>
        <begin position="314"/>
        <end position="332"/>
    </location>
</feature>
<dbReference type="GO" id="GO:0016746">
    <property type="term" value="F:acyltransferase activity"/>
    <property type="evidence" value="ECO:0007669"/>
    <property type="project" value="UniProtKB-KW"/>
</dbReference>